<reference evidence="4 5" key="1">
    <citation type="submission" date="2020-08" db="EMBL/GenBank/DDBJ databases">
        <title>Genomic Encyclopedia of Type Strains, Phase III (KMG-III): the genomes of soil and plant-associated and newly described type strains.</title>
        <authorList>
            <person name="Whitman W."/>
        </authorList>
    </citation>
    <scope>NUCLEOTIDE SEQUENCE [LARGE SCALE GENOMIC DNA]</scope>
    <source>
        <strain evidence="4 5">CECT 8075</strain>
    </source>
</reference>
<dbReference type="InterPro" id="IPR018391">
    <property type="entry name" value="PQQ_b-propeller_rpt"/>
</dbReference>
<proteinExistence type="predicted"/>
<feature type="region of interest" description="Disordered" evidence="1">
    <location>
        <begin position="122"/>
        <end position="141"/>
    </location>
</feature>
<dbReference type="PANTHER" id="PTHR34512:SF30">
    <property type="entry name" value="OUTER MEMBRANE PROTEIN ASSEMBLY FACTOR BAMB"/>
    <property type="match status" value="1"/>
</dbReference>
<feature type="chain" id="PRO_5030702037" evidence="2">
    <location>
        <begin position="27"/>
        <end position="453"/>
    </location>
</feature>
<feature type="domain" description="Pyrrolo-quinoline quinone repeat" evidence="3">
    <location>
        <begin position="133"/>
        <end position="348"/>
    </location>
</feature>
<feature type="signal peptide" evidence="2">
    <location>
        <begin position="1"/>
        <end position="26"/>
    </location>
</feature>
<protein>
    <submittedName>
        <fullName evidence="4">Outer membrane protein assembly factor BamB</fullName>
    </submittedName>
</protein>
<dbReference type="EMBL" id="JACHXU010000037">
    <property type="protein sequence ID" value="MBB3210418.1"/>
    <property type="molecule type" value="Genomic_DNA"/>
</dbReference>
<name>A0A7W5E6D7_9BACT</name>
<comment type="caution">
    <text evidence="4">The sequence shown here is derived from an EMBL/GenBank/DDBJ whole genome shotgun (WGS) entry which is preliminary data.</text>
</comment>
<feature type="compositionally biased region" description="Polar residues" evidence="1">
    <location>
        <begin position="43"/>
        <end position="60"/>
    </location>
</feature>
<keyword evidence="2" id="KW-0732">Signal</keyword>
<evidence type="ECO:0000313" key="4">
    <source>
        <dbReference type="EMBL" id="MBB3210418.1"/>
    </source>
</evidence>
<dbReference type="InterPro" id="IPR011047">
    <property type="entry name" value="Quinoprotein_ADH-like_sf"/>
</dbReference>
<dbReference type="SUPFAM" id="SSF50998">
    <property type="entry name" value="Quinoprotein alcohol dehydrogenase-like"/>
    <property type="match status" value="1"/>
</dbReference>
<organism evidence="4 5">
    <name type="scientific">Aporhodopirellula rubra</name>
    <dbReference type="NCBI Taxonomy" id="980271"/>
    <lineage>
        <taxon>Bacteria</taxon>
        <taxon>Pseudomonadati</taxon>
        <taxon>Planctomycetota</taxon>
        <taxon>Planctomycetia</taxon>
        <taxon>Pirellulales</taxon>
        <taxon>Pirellulaceae</taxon>
        <taxon>Aporhodopirellula</taxon>
    </lineage>
</organism>
<dbReference type="InterPro" id="IPR002372">
    <property type="entry name" value="PQQ_rpt_dom"/>
</dbReference>
<feature type="region of interest" description="Disordered" evidence="1">
    <location>
        <begin position="39"/>
        <end position="62"/>
    </location>
</feature>
<sequence length="453" mass="47950">MFTVPVRSMNACLVACSLLTANVCVANEATTASASGAISANSQPNTVWPQWRGPSQQGVSPDTDLPVKWTEESATRVAIPGSGGSTPVVVGETAFLTSGVEGKNVLFAVDVKEPRIIWQVPMGSDRGNKHRKGSGSNPSPVTDGEHVVAYFRSGDLACVNLTGEVLWSHNLQDKFGEDSLWWDLGSSPLLVGSMVVVPVMQTGPSYLVAFDIATGEMKWKADRMTDAPEEAAQSYTTPLAVEINGEPAIAVMGADHLTINNASDGKEIGRLGGFNPEQQKFFRSISSPVAAGNLIFCPYSRGATLTAVDMTQLVAGKGKDSIVWFRDDLGSDVPTPAIRDGVLYVVSDAKQDKGTVYALNAQSGETLWTVKLPRTRQSFSSSPLISGDRLYVTGENASTSVISPLGGPDASDEPSIVATNEVADDEEYTVASPVSLGDALGLRTKNFLYVIGN</sequence>
<dbReference type="Pfam" id="PF13360">
    <property type="entry name" value="PQQ_2"/>
    <property type="match status" value="1"/>
</dbReference>
<gene>
    <name evidence="4" type="ORF">FHS27_006265</name>
</gene>
<evidence type="ECO:0000259" key="3">
    <source>
        <dbReference type="Pfam" id="PF13360"/>
    </source>
</evidence>
<dbReference type="PANTHER" id="PTHR34512">
    <property type="entry name" value="CELL SURFACE PROTEIN"/>
    <property type="match status" value="1"/>
</dbReference>
<dbReference type="Gene3D" id="2.40.10.480">
    <property type="match status" value="1"/>
</dbReference>
<dbReference type="Gene3D" id="2.130.10.10">
    <property type="entry name" value="YVTN repeat-like/Quinoprotein amine dehydrogenase"/>
    <property type="match status" value="1"/>
</dbReference>
<dbReference type="AlphaFoldDB" id="A0A7W5E6D7"/>
<keyword evidence="5" id="KW-1185">Reference proteome</keyword>
<dbReference type="InterPro" id="IPR015943">
    <property type="entry name" value="WD40/YVTN_repeat-like_dom_sf"/>
</dbReference>
<evidence type="ECO:0000256" key="2">
    <source>
        <dbReference type="SAM" id="SignalP"/>
    </source>
</evidence>
<evidence type="ECO:0000256" key="1">
    <source>
        <dbReference type="SAM" id="MobiDB-lite"/>
    </source>
</evidence>
<accession>A0A7W5E6D7</accession>
<dbReference type="SMART" id="SM00564">
    <property type="entry name" value="PQQ"/>
    <property type="match status" value="4"/>
</dbReference>
<dbReference type="Proteomes" id="UP000536179">
    <property type="component" value="Unassembled WGS sequence"/>
</dbReference>
<evidence type="ECO:0000313" key="5">
    <source>
        <dbReference type="Proteomes" id="UP000536179"/>
    </source>
</evidence>
<dbReference type="RefSeq" id="WP_184309718.1">
    <property type="nucleotide sequence ID" value="NZ_JACHXU010000037.1"/>
</dbReference>